<dbReference type="AlphaFoldDB" id="M1ZLB9"/>
<proteinExistence type="inferred from homology"/>
<dbReference type="GO" id="GO:0005886">
    <property type="term" value="C:plasma membrane"/>
    <property type="evidence" value="ECO:0007669"/>
    <property type="project" value="UniProtKB-SubCell"/>
</dbReference>
<dbReference type="CDD" id="cd20070">
    <property type="entry name" value="5TM_YidC_Alb3"/>
    <property type="match status" value="1"/>
</dbReference>
<dbReference type="PANTHER" id="PTHR12428">
    <property type="entry name" value="OXA1"/>
    <property type="match status" value="1"/>
</dbReference>
<evidence type="ECO:0000256" key="9">
    <source>
        <dbReference type="RuleBase" id="RU003945"/>
    </source>
</evidence>
<dbReference type="InterPro" id="IPR028055">
    <property type="entry name" value="YidC/Oxa/ALB_C"/>
</dbReference>
<sequence>MTSFLGNLLGGLLKFVFDMVSSIGTESELLSYYGIAIVLTTIIFKFILLPISLHQSRSTKKMNELQPKIKEIQNKYKNDPQTQNAKMMELYKEHNYNPASGCLILLIQFPIIIAFFNVLRDPIRFVFKDPNIYNAINKGFLWIPNLEQPDPYLWGLPLLAALTTFLQSRLMTSNIEANPQAESTQKMMNIFLPAMIFMAARSFAAGIGVYWVIGNIFQIIQQLISNRSLGKIKEETR</sequence>
<keyword evidence="5" id="KW-0653">Protein transport</keyword>
<feature type="domain" description="Membrane insertase YidC/Oxa/ALB C-terminal" evidence="11">
    <location>
        <begin position="33"/>
        <end position="227"/>
    </location>
</feature>
<dbReference type="Proteomes" id="UP000245423">
    <property type="component" value="Chromosome 1"/>
</dbReference>
<protein>
    <submittedName>
        <fullName evidence="12">60 kDa inner membrane insertion protein</fullName>
    </submittedName>
</protein>
<feature type="transmembrane region" description="Helical" evidence="10">
    <location>
        <begin position="190"/>
        <end position="213"/>
    </location>
</feature>
<dbReference type="PANTHER" id="PTHR12428:SF65">
    <property type="entry name" value="CYTOCHROME C OXIDASE ASSEMBLY PROTEIN COX18, MITOCHONDRIAL"/>
    <property type="match status" value="1"/>
</dbReference>
<dbReference type="Pfam" id="PF02096">
    <property type="entry name" value="60KD_IMP"/>
    <property type="match status" value="1"/>
</dbReference>
<evidence type="ECO:0000256" key="4">
    <source>
        <dbReference type="ARBA" id="ARBA00022692"/>
    </source>
</evidence>
<evidence type="ECO:0000256" key="10">
    <source>
        <dbReference type="SAM" id="Phobius"/>
    </source>
</evidence>
<organism evidence="12 13">
    <name type="scientific">[Clostridium] ultunense Esp</name>
    <dbReference type="NCBI Taxonomy" id="1288971"/>
    <lineage>
        <taxon>Bacteria</taxon>
        <taxon>Bacillati</taxon>
        <taxon>Bacillota</taxon>
        <taxon>Tissierellia</taxon>
        <taxon>Tissierellales</taxon>
        <taxon>Tepidimicrobiaceae</taxon>
        <taxon>Schnuerera</taxon>
    </lineage>
</organism>
<feature type="transmembrane region" description="Helical" evidence="10">
    <location>
        <begin position="96"/>
        <end position="119"/>
    </location>
</feature>
<dbReference type="InterPro" id="IPR001708">
    <property type="entry name" value="YidC/ALB3/OXA1/COX18"/>
</dbReference>
<evidence type="ECO:0000256" key="7">
    <source>
        <dbReference type="ARBA" id="ARBA00023136"/>
    </source>
</evidence>
<keyword evidence="3" id="KW-1003">Cell membrane</keyword>
<evidence type="ECO:0000256" key="8">
    <source>
        <dbReference type="ARBA" id="ARBA00023186"/>
    </source>
</evidence>
<name>M1ZLB9_9FIRM</name>
<dbReference type="NCBIfam" id="TIGR03592">
    <property type="entry name" value="yidC_oxa1_cterm"/>
    <property type="match status" value="1"/>
</dbReference>
<dbReference type="InterPro" id="IPR047196">
    <property type="entry name" value="YidC_ALB_C"/>
</dbReference>
<keyword evidence="8" id="KW-0143">Chaperone</keyword>
<accession>M1ZLB9</accession>
<evidence type="ECO:0000259" key="11">
    <source>
        <dbReference type="Pfam" id="PF02096"/>
    </source>
</evidence>
<dbReference type="RefSeq" id="WP_005587159.1">
    <property type="nucleotide sequence ID" value="NZ_LT669839.1"/>
</dbReference>
<evidence type="ECO:0000256" key="5">
    <source>
        <dbReference type="ARBA" id="ARBA00022927"/>
    </source>
</evidence>
<keyword evidence="13" id="KW-1185">Reference proteome</keyword>
<evidence type="ECO:0000313" key="13">
    <source>
        <dbReference type="Proteomes" id="UP000245423"/>
    </source>
</evidence>
<dbReference type="GO" id="GO:0015031">
    <property type="term" value="P:protein transport"/>
    <property type="evidence" value="ECO:0007669"/>
    <property type="project" value="UniProtKB-KW"/>
</dbReference>
<comment type="subcellular location">
    <subcellularLocation>
        <location evidence="1">Cell membrane</location>
        <topology evidence="1">Multi-pass membrane protein</topology>
    </subcellularLocation>
    <subcellularLocation>
        <location evidence="9">Membrane</location>
        <topology evidence="9">Multi-pass membrane protein</topology>
    </subcellularLocation>
</comment>
<evidence type="ECO:0000256" key="3">
    <source>
        <dbReference type="ARBA" id="ARBA00022475"/>
    </source>
</evidence>
<dbReference type="OrthoDB" id="9780552at2"/>
<evidence type="ECO:0000256" key="1">
    <source>
        <dbReference type="ARBA" id="ARBA00004651"/>
    </source>
</evidence>
<gene>
    <name evidence="12" type="ORF">CUESP1_2704</name>
</gene>
<keyword evidence="6 10" id="KW-1133">Transmembrane helix</keyword>
<dbReference type="HOGENOM" id="CLU_036138_4_2_9"/>
<keyword evidence="2" id="KW-0813">Transport</keyword>
<dbReference type="GO" id="GO:0051205">
    <property type="term" value="P:protein insertion into membrane"/>
    <property type="evidence" value="ECO:0007669"/>
    <property type="project" value="TreeGrafter"/>
</dbReference>
<evidence type="ECO:0000313" key="12">
    <source>
        <dbReference type="EMBL" id="SHD78042.1"/>
    </source>
</evidence>
<evidence type="ECO:0000256" key="6">
    <source>
        <dbReference type="ARBA" id="ARBA00022989"/>
    </source>
</evidence>
<evidence type="ECO:0000256" key="2">
    <source>
        <dbReference type="ARBA" id="ARBA00022448"/>
    </source>
</evidence>
<dbReference type="GO" id="GO:0032977">
    <property type="term" value="F:membrane insertase activity"/>
    <property type="evidence" value="ECO:0007669"/>
    <property type="project" value="InterPro"/>
</dbReference>
<reference evidence="12 13" key="1">
    <citation type="submission" date="2016-11" db="EMBL/GenBank/DDBJ databases">
        <authorList>
            <person name="Manzoor S."/>
        </authorList>
    </citation>
    <scope>NUCLEOTIDE SEQUENCE [LARGE SCALE GENOMIC DNA]</scope>
    <source>
        <strain evidence="12">Clostridium ultunense strain Esp</strain>
    </source>
</reference>
<keyword evidence="7 10" id="KW-0472">Membrane</keyword>
<dbReference type="EMBL" id="LT669839">
    <property type="protein sequence ID" value="SHD78042.1"/>
    <property type="molecule type" value="Genomic_DNA"/>
</dbReference>
<comment type="similarity">
    <text evidence="9">Belongs to the OXA1/ALB3/YidC family.</text>
</comment>
<feature type="transmembrane region" description="Helical" evidence="10">
    <location>
        <begin position="32"/>
        <end position="53"/>
    </location>
</feature>
<keyword evidence="4 9" id="KW-0812">Transmembrane</keyword>